<name>A0A8S5PX29_9CAUD</name>
<dbReference type="InterPro" id="IPR055385">
    <property type="entry name" value="GpJ_HDII-ins2"/>
</dbReference>
<dbReference type="InterPro" id="IPR013783">
    <property type="entry name" value="Ig-like_fold"/>
</dbReference>
<evidence type="ECO:0000313" key="3">
    <source>
        <dbReference type="EMBL" id="DAE11005.1"/>
    </source>
</evidence>
<dbReference type="PANTHER" id="PTHR36251">
    <property type="entry name" value="FELS-1 PROPHAGE HOST SPECIFICITY PROTEIN-RELATED"/>
    <property type="match status" value="1"/>
</dbReference>
<dbReference type="Pfam" id="PF24801">
    <property type="entry name" value="FNIII-A_GpJ"/>
    <property type="match status" value="1"/>
</dbReference>
<organism evidence="3">
    <name type="scientific">Myoviridae sp. ctRbn2</name>
    <dbReference type="NCBI Taxonomy" id="2825104"/>
    <lineage>
        <taxon>Viruses</taxon>
        <taxon>Duplodnaviria</taxon>
        <taxon>Heunggongvirae</taxon>
        <taxon>Uroviricota</taxon>
        <taxon>Caudoviricetes</taxon>
    </lineage>
</organism>
<dbReference type="InterPro" id="IPR003961">
    <property type="entry name" value="FN3_dom"/>
</dbReference>
<keyword evidence="1" id="KW-1133">Transmembrane helix</keyword>
<sequence length="1636" mass="180268">MIRLVIARNPFDLTTRQETLVPFVEGKKLNQYFTEPGEWVYSINGELVDDTASPIDKAYVVVLPKLEKQALGILLSIGLSIATAGIASGAIFGITSVLGRTLAAMAIGMIGNAIISKIATPKTDNSNTEQSATYGWQGAQTVIGQGHPLAITYGKCKSAGMLISRHVTSDGSKQYLNLLYCAGEGPIDAITDVKLNGNPIGNYKEVQLDVRLGTNDQEIIPNFNDNYADQPLTYELTNDWSIHQTQGNLSTALEVTISLPNGLYYSNDKGGLSETSVTIEGGYRKVGSAEWIPLPISNNGGQSAMLEKTDNRWFKRNSHSRTSIDNSQYTGVIKDSSNKAIYRVFRFDVKEQGQYEIRMRCAHKDGNSNRHVNKVYWSQLTQIVYDDFIHPGKVLIGIKALATDQLNGNDPNVTWIQERKTVWVFNTYTGAYESKPANNPAWACYDILHHCRKIGDEYVVKGAPRERFVYDTFKAWADKCEEKHITFNYIYDNASQVWDALKYAENVGRGKVIPLGTRISCIYDYAATPTQLFTVGNIKMDSFTEEFQATSSRANAIEVSFLNKAKDYERDVLPVFSDEYDVTTSLASPTQVELMGCVDVDQAYNYAKHYLRANKYEVRTCTFEAFTDAIACTIGDVILLQHDVTDWGQGGRVESAIGNKVILDREVTFEQGKTYRLMVRNARTDALESYDVTGVSGKTLTLASNAVIQTDDLYTYGEATKEAKPFRVLSISKSNSEMTRKISCIEYYPELYAGDDGSVPIIDYTTKSDVIKIINLVLIADVKTLKDGTVLCDINGTWQLPRGKVAKNIIVYYKPVTAKEWQQFKVLDGSATSVTIPSVATDVNYDVKIVCTNNAGAAYEGVERAVYVSGKEIPPATPKGFKVTQDAVNSSVLHLSWEPNTEADLHGYTLYDGNDVVLIKHIGGTSYSYFIPNTGNYQFKLSAIDTSGNESGKAEARITASVSAESVATPKAPARGEVKIGKTITAAWDPVENTYIDYYEVRLDSNVGQSNNLLAKTTDIRSEIKLSARRGAVFVYAHNPVKGYGPALRLDYNAAVPKAPTNVKVKGNITGVSVVFDSIPDTCIGANIYIGTEKYFVTTNVNMIPHDPGVFDVKVAYVDVFGEGTYSNIIGSSVPASIDPSLINAEALGLADIDRRINELDKSSNQYAKAVQAMSHAPQLMRDPIFKSELEIAPYTKDGQQITIKKQRPYPEYHDPITGGQCVFVASGDTKYTSIGFGGIKILPKNKPLEGQLNNTYIVRMLAKVKPDMTIHLNNNHLGKGSTSAGFLTSNQGTDKPEEYIFYWKYGNEWDVKNKDGRDCGYVYFKNNSNTFNNPNFIAVIYKIEVFAVDEYDNSLDDVRSSITQLAGSIDSKVTNATSGMATRITQLDNAIKSQVITGDKVMSAITQYTGGTRIDGRLLHVTGDALFDNNIITNKMLAAKAVSADKLNVSSLSAISANLGEVTGGKIIGGTIQNKTGTFKVDANGNIVGANITGSRIDAQSIMQAGFKIRNIDVQIYKVRHGDWCPLPEGFSEGQCTFIPVGYKMTEDYSDVTGGTRAGREKWDNANERRIDYCAMYFQSNISSGYHDTKPTIGLNGRRAVCQSIWYSYFSNRDDNGYHKHISFGELYVLVIGKK</sequence>
<evidence type="ECO:0000256" key="1">
    <source>
        <dbReference type="SAM" id="Phobius"/>
    </source>
</evidence>
<dbReference type="SUPFAM" id="SSF49265">
    <property type="entry name" value="Fibronectin type III"/>
    <property type="match status" value="1"/>
</dbReference>
<keyword evidence="1" id="KW-0472">Membrane</keyword>
<keyword evidence="1" id="KW-0812">Transmembrane</keyword>
<dbReference type="InterPro" id="IPR036116">
    <property type="entry name" value="FN3_sf"/>
</dbReference>
<feature type="transmembrane region" description="Helical" evidence="1">
    <location>
        <begin position="70"/>
        <end position="94"/>
    </location>
</feature>
<proteinExistence type="predicted"/>
<dbReference type="PROSITE" id="PS50853">
    <property type="entry name" value="FN3"/>
    <property type="match status" value="1"/>
</dbReference>
<dbReference type="PANTHER" id="PTHR36251:SF2">
    <property type="entry name" value="GIFSY-2 PROPHAGE HOST SPECIFICITY PROTEIN J, PHAGE LAMBDA"/>
    <property type="match status" value="1"/>
</dbReference>
<accession>A0A8S5PX29</accession>
<reference evidence="3" key="1">
    <citation type="journal article" date="2021" name="Proc. Natl. Acad. Sci. U.S.A.">
        <title>A Catalog of Tens of Thousands of Viruses from Human Metagenomes Reveals Hidden Associations with Chronic Diseases.</title>
        <authorList>
            <person name="Tisza M.J."/>
            <person name="Buck C.B."/>
        </authorList>
    </citation>
    <scope>NUCLEOTIDE SEQUENCE</scope>
    <source>
        <strain evidence="3">CtRbn2</strain>
    </source>
</reference>
<dbReference type="InterPro" id="IPR032876">
    <property type="entry name" value="J_dom"/>
</dbReference>
<dbReference type="CDD" id="cd00063">
    <property type="entry name" value="FN3"/>
    <property type="match status" value="1"/>
</dbReference>
<protein>
    <submittedName>
        <fullName evidence="3">Tail protein</fullName>
    </submittedName>
</protein>
<dbReference type="NCBIfam" id="NF040662">
    <property type="entry name" value="attach_TipJ_rel"/>
    <property type="match status" value="1"/>
</dbReference>
<dbReference type="Gene3D" id="2.60.40.10">
    <property type="entry name" value="Immunoglobulins"/>
    <property type="match status" value="2"/>
</dbReference>
<evidence type="ECO:0000259" key="2">
    <source>
        <dbReference type="PROSITE" id="PS50853"/>
    </source>
</evidence>
<dbReference type="InterPro" id="IPR053171">
    <property type="entry name" value="Viral_Tip_Attach_Protein"/>
</dbReference>
<dbReference type="Pfam" id="PF13550">
    <property type="entry name" value="Phage-tail_3"/>
    <property type="match status" value="1"/>
</dbReference>
<feature type="domain" description="Fibronectin type-III" evidence="2">
    <location>
        <begin position="778"/>
        <end position="876"/>
    </location>
</feature>
<dbReference type="EMBL" id="BK015524">
    <property type="protein sequence ID" value="DAE11005.1"/>
    <property type="molecule type" value="Genomic_DNA"/>
</dbReference>